<dbReference type="GO" id="GO:0043531">
    <property type="term" value="F:ADP binding"/>
    <property type="evidence" value="ECO:0007669"/>
    <property type="project" value="InterPro"/>
</dbReference>
<dbReference type="Gene3D" id="3.40.50.10140">
    <property type="entry name" value="Toll/interleukin-1 receptor homology (TIR) domain"/>
    <property type="match status" value="1"/>
</dbReference>
<protein>
    <submittedName>
        <fullName evidence="6">Putative TIR domain, P-loop containing nucleoside triphosphate hydrolase</fullName>
    </submittedName>
</protein>
<dbReference type="InterPro" id="IPR032675">
    <property type="entry name" value="LRR_dom_sf"/>
</dbReference>
<organism evidence="6 7">
    <name type="scientific">Rosa chinensis</name>
    <name type="common">China rose</name>
    <dbReference type="NCBI Taxonomy" id="74649"/>
    <lineage>
        <taxon>Eukaryota</taxon>
        <taxon>Viridiplantae</taxon>
        <taxon>Streptophyta</taxon>
        <taxon>Embryophyta</taxon>
        <taxon>Tracheophyta</taxon>
        <taxon>Spermatophyta</taxon>
        <taxon>Magnoliopsida</taxon>
        <taxon>eudicotyledons</taxon>
        <taxon>Gunneridae</taxon>
        <taxon>Pentapetalae</taxon>
        <taxon>rosids</taxon>
        <taxon>fabids</taxon>
        <taxon>Rosales</taxon>
        <taxon>Rosaceae</taxon>
        <taxon>Rosoideae</taxon>
        <taxon>Rosoideae incertae sedis</taxon>
        <taxon>Rosa</taxon>
    </lineage>
</organism>
<dbReference type="Gene3D" id="1.10.8.430">
    <property type="entry name" value="Helical domain of apoptotic protease-activating factors"/>
    <property type="match status" value="1"/>
</dbReference>
<dbReference type="SMART" id="SM00255">
    <property type="entry name" value="TIR"/>
    <property type="match status" value="1"/>
</dbReference>
<name>A0A2P6SAG8_ROSCH</name>
<dbReference type="GO" id="GO:0016787">
    <property type="term" value="F:hydrolase activity"/>
    <property type="evidence" value="ECO:0007669"/>
    <property type="project" value="UniProtKB-KW"/>
</dbReference>
<dbReference type="PANTHER" id="PTHR36766">
    <property type="entry name" value="PLANT BROAD-SPECTRUM MILDEW RESISTANCE PROTEIN RPW8"/>
    <property type="match status" value="1"/>
</dbReference>
<comment type="caution">
    <text evidence="6">The sequence shown here is derived from an EMBL/GenBank/DDBJ whole genome shotgun (WGS) entry which is preliminary data.</text>
</comment>
<dbReference type="InterPro" id="IPR036388">
    <property type="entry name" value="WH-like_DNA-bd_sf"/>
</dbReference>
<dbReference type="Gene3D" id="1.10.10.10">
    <property type="entry name" value="Winged helix-like DNA-binding domain superfamily/Winged helix DNA-binding domain"/>
    <property type="match status" value="1"/>
</dbReference>
<dbReference type="EMBL" id="PDCK01000039">
    <property type="protein sequence ID" value="PRQ55683.1"/>
    <property type="molecule type" value="Genomic_DNA"/>
</dbReference>
<dbReference type="SUPFAM" id="SSF52047">
    <property type="entry name" value="RNI-like"/>
    <property type="match status" value="1"/>
</dbReference>
<dbReference type="InterPro" id="IPR002182">
    <property type="entry name" value="NB-ARC"/>
</dbReference>
<dbReference type="GO" id="GO:0051707">
    <property type="term" value="P:response to other organism"/>
    <property type="evidence" value="ECO:0007669"/>
    <property type="project" value="UniProtKB-ARBA"/>
</dbReference>
<dbReference type="SUPFAM" id="SSF52200">
    <property type="entry name" value="Toll/Interleukin receptor TIR domain"/>
    <property type="match status" value="1"/>
</dbReference>
<sequence length="1300" mass="147859">MALFRGHKASLSKYTTSPHPYSYHVFLSFRGEDTRKNFTDHLYTALVNAGFHTFRDDPELERGENIKEKLGKAIQQSQSSVIVFSKDYTSSRWCLDELVMILERKRTSDHVVLPVFYDVDPSQVRKQAEALAKVPKYQENQSSERLNGWRAALREVADLAGMVLENEADGHESKFIQNIIRVIQDKLGRRVPLTEVQEVLQKKLLFINPVLDDAEGKQLNNPTVMAWLNELKDAVYDTEDLLQEIKTEVLRRKMEPESGTSTSKVQDLISTPPSHVFDLALICPRVEEVLNRLDSIMEQRRDVLGIEASAGYSASQTIPSTSLVEEFGVYGRDDEKETLMKLLLSDDQSGNKISVIPVVGMGGIGKTTLAQFLYNDDRVKRHFDLQAWACVSEKFDVLRISQQIYESVTSDACFIMNLDLLQSKLKAALMGKRIFLVLDDLWNKNYTEWDVLRRPFQFGAHGSKIIVTTRNQDVACMVCTLEAHRLRPMSEEDGWLLFEKHAFKNAGVGAYLHLEEIGRQIVRKCNGLPLAIKSLGGLLCSKLTVGEWESILNSEMWELPQEESDILPSLWLSYKHLPAHLKCCFAYCSIFPKNYAFETSKLVLLWKAVDLLQPNKNKMAEETGKDYINDLYSRSFFQFSSREGHQTFTMHDLINDLANFVSTEFFFRWEGSDSANILSKTRHFSYMLEYYDEADGLEMFEALQQAKSLRTFLPLQCSSYERSKLLGKGLELLSKLQYLRALTLSGHDTEELPDSINNLKQLRYLDLSSTPIKKLPDRICTLYNLQVLLLSHCSALTELPANLGRLINLSHLDTFATKRLKKMPPLMGDLKDLQILTVFVVDKHTARDNLLELKKLQNLRRGLCISGLGDVVHGSALEAHILRDKKFLSVLVLNWGGRHVSELGNNTVDDIEVLEKLQPHPNLERLTVRDYGGRFFPGWSGYYTSLLPRKALVYLELVDCVNCVSLPPLGQLPCLRELDISGLHGVLSIGSEFYYGDKTSANKPFSSLQSLRFYDMSGWQEWCHVGGEEDEGGVFPSLIYLDVSDCPNLSGRLALDSFPMLKEVDLIRTNLSLVTRSRDSKLSLNQLRLQSCSNIVAFPAGGLHAPNLTEIEIRRCEKLGSLPEQMETLLPSLVSLCLWDCPELECFPEAGFPSKLKSLIIMECKKLNAKSMQNMNKVLRRLTYLEDLRLDFDCDEECEKVDWFSEGLLPSTLDYLLIHRLKCEAIDGAKWFGHLNSLRSLEISDCSSLRCLPDCGLPSSLTQLFIHGCPLLEKRCQRETGEDWPKIVHISMILIDWHTI</sequence>
<gene>
    <name evidence="6" type="ORF">RchiOBHm_Chr1g0327301</name>
</gene>
<reference evidence="6 7" key="1">
    <citation type="journal article" date="2018" name="Nat. Genet.">
        <title>The Rosa genome provides new insights in the design of modern roses.</title>
        <authorList>
            <person name="Bendahmane M."/>
        </authorList>
    </citation>
    <scope>NUCLEOTIDE SEQUENCE [LARGE SCALE GENOMIC DNA]</scope>
    <source>
        <strain evidence="7">cv. Old Blush</strain>
    </source>
</reference>
<evidence type="ECO:0000256" key="1">
    <source>
        <dbReference type="ARBA" id="ARBA00022614"/>
    </source>
</evidence>
<evidence type="ECO:0000313" key="6">
    <source>
        <dbReference type="EMBL" id="PRQ55683.1"/>
    </source>
</evidence>
<dbReference type="Gene3D" id="3.80.10.10">
    <property type="entry name" value="Ribonuclease Inhibitor"/>
    <property type="match status" value="2"/>
</dbReference>
<dbReference type="GO" id="GO:0005524">
    <property type="term" value="F:ATP binding"/>
    <property type="evidence" value="ECO:0007669"/>
    <property type="project" value="UniProtKB-KW"/>
</dbReference>
<dbReference type="Pfam" id="PF23559">
    <property type="entry name" value="WHD_DRP"/>
    <property type="match status" value="1"/>
</dbReference>
<keyword evidence="2" id="KW-0677">Repeat</keyword>
<keyword evidence="4" id="KW-0520">NAD</keyword>
<evidence type="ECO:0000256" key="4">
    <source>
        <dbReference type="ARBA" id="ARBA00023027"/>
    </source>
</evidence>
<evidence type="ECO:0000259" key="5">
    <source>
        <dbReference type="PROSITE" id="PS50104"/>
    </source>
</evidence>
<proteinExistence type="predicted"/>
<dbReference type="FunFam" id="3.40.50.10140:FF:000007">
    <property type="entry name" value="Disease resistance protein (TIR-NBS-LRR class)"/>
    <property type="match status" value="1"/>
</dbReference>
<dbReference type="GO" id="GO:0007165">
    <property type="term" value="P:signal transduction"/>
    <property type="evidence" value="ECO:0007669"/>
    <property type="project" value="InterPro"/>
</dbReference>
<dbReference type="InterPro" id="IPR035897">
    <property type="entry name" value="Toll_tir_struct_dom_sf"/>
</dbReference>
<dbReference type="PROSITE" id="PS50104">
    <property type="entry name" value="TIR"/>
    <property type="match status" value="1"/>
</dbReference>
<dbReference type="Pfam" id="PF01582">
    <property type="entry name" value="TIR"/>
    <property type="match status" value="1"/>
</dbReference>
<dbReference type="PANTHER" id="PTHR36766:SF40">
    <property type="entry name" value="DISEASE RESISTANCE PROTEIN RGA3"/>
    <property type="match status" value="1"/>
</dbReference>
<keyword evidence="6" id="KW-0378">Hydrolase</keyword>
<evidence type="ECO:0000256" key="2">
    <source>
        <dbReference type="ARBA" id="ARBA00022737"/>
    </source>
</evidence>
<evidence type="ECO:0000256" key="3">
    <source>
        <dbReference type="ARBA" id="ARBA00022821"/>
    </source>
</evidence>
<evidence type="ECO:0000313" key="7">
    <source>
        <dbReference type="Proteomes" id="UP000238479"/>
    </source>
</evidence>
<accession>A0A2P6SAG8</accession>
<dbReference type="Gene3D" id="3.40.50.300">
    <property type="entry name" value="P-loop containing nucleotide triphosphate hydrolases"/>
    <property type="match status" value="1"/>
</dbReference>
<feature type="domain" description="TIR" evidence="5">
    <location>
        <begin position="21"/>
        <end position="187"/>
    </location>
</feature>
<dbReference type="GO" id="GO:0006952">
    <property type="term" value="P:defense response"/>
    <property type="evidence" value="ECO:0007669"/>
    <property type="project" value="UniProtKB-KW"/>
</dbReference>
<dbReference type="InterPro" id="IPR027417">
    <property type="entry name" value="P-loop_NTPase"/>
</dbReference>
<dbReference type="OMA" id="ENIVPAM"/>
<dbReference type="FunFam" id="3.40.50.300:FF:001091">
    <property type="entry name" value="Probable disease resistance protein At1g61300"/>
    <property type="match status" value="1"/>
</dbReference>
<dbReference type="PRINTS" id="PR00364">
    <property type="entry name" value="DISEASERSIST"/>
</dbReference>
<keyword evidence="7" id="KW-1185">Reference proteome</keyword>
<dbReference type="InterPro" id="IPR058922">
    <property type="entry name" value="WHD_DRP"/>
</dbReference>
<dbReference type="InterPro" id="IPR056789">
    <property type="entry name" value="LRR_R13L1-DRL21"/>
</dbReference>
<dbReference type="SUPFAM" id="SSF52540">
    <property type="entry name" value="P-loop containing nucleoside triphosphate hydrolases"/>
    <property type="match status" value="1"/>
</dbReference>
<dbReference type="OrthoDB" id="676979at2759"/>
<dbReference type="Proteomes" id="UP000238479">
    <property type="component" value="Chromosome 1"/>
</dbReference>
<dbReference type="InterPro" id="IPR042197">
    <property type="entry name" value="Apaf_helical"/>
</dbReference>
<dbReference type="SUPFAM" id="SSF52058">
    <property type="entry name" value="L domain-like"/>
    <property type="match status" value="1"/>
</dbReference>
<dbReference type="Pfam" id="PF00931">
    <property type="entry name" value="NB-ARC"/>
    <property type="match status" value="1"/>
</dbReference>
<keyword evidence="3" id="KW-0611">Plant defense</keyword>
<keyword evidence="1" id="KW-0433">Leucine-rich repeat</keyword>
<dbReference type="Pfam" id="PF25019">
    <property type="entry name" value="LRR_R13L1-DRL21"/>
    <property type="match status" value="2"/>
</dbReference>
<dbReference type="Gramene" id="PRQ55683">
    <property type="protein sequence ID" value="PRQ55683"/>
    <property type="gene ID" value="RchiOBHm_Chr1g0327301"/>
</dbReference>
<dbReference type="InterPro" id="IPR000157">
    <property type="entry name" value="TIR_dom"/>
</dbReference>